<gene>
    <name evidence="2" type="ordered locus">Dtur_0254</name>
</gene>
<protein>
    <submittedName>
        <fullName evidence="2">Uncharacterized protein</fullName>
    </submittedName>
</protein>
<reference evidence="3" key="1">
    <citation type="journal article" date="2016" name="Front. Microbiol.">
        <title>The complete genome sequence of hyperthermophile Dictyoglomus turgidum DSM 6724 reveals a specialized carbohydrate fermentor.</title>
        <authorList>
            <person name="Brumm P.J."/>
            <person name="Gowda K."/>
            <person name="Robb F.T."/>
            <person name="Mead D.A."/>
        </authorList>
    </citation>
    <scope>NUCLEOTIDE SEQUENCE [LARGE SCALE GENOMIC DNA]</scope>
    <source>
        <strain evidence="3">DSM 6724 / Z-1310</strain>
    </source>
</reference>
<dbReference type="OrthoDB" id="9815217at2"/>
<evidence type="ECO:0000256" key="1">
    <source>
        <dbReference type="SAM" id="SignalP"/>
    </source>
</evidence>
<evidence type="ECO:0000313" key="3">
    <source>
        <dbReference type="Proteomes" id="UP000007719"/>
    </source>
</evidence>
<accession>B8E1Q5</accession>
<dbReference type="EMBL" id="CP001251">
    <property type="protein sequence ID" value="ACK41580.1"/>
    <property type="molecule type" value="Genomic_DNA"/>
</dbReference>
<dbReference type="RefSeq" id="WP_012582665.1">
    <property type="nucleotide sequence ID" value="NC_011661.1"/>
</dbReference>
<organism evidence="2 3">
    <name type="scientific">Dictyoglomus turgidum (strain DSM 6724 / Z-1310)</name>
    <dbReference type="NCBI Taxonomy" id="515635"/>
    <lineage>
        <taxon>Bacteria</taxon>
        <taxon>Pseudomonadati</taxon>
        <taxon>Dictyoglomota</taxon>
        <taxon>Dictyoglomia</taxon>
        <taxon>Dictyoglomales</taxon>
        <taxon>Dictyoglomaceae</taxon>
        <taxon>Dictyoglomus</taxon>
    </lineage>
</organism>
<name>B8E1Q5_DICTD</name>
<proteinExistence type="predicted"/>
<dbReference type="InParanoid" id="B8E1Q5"/>
<dbReference type="KEGG" id="dtu:Dtur_0254"/>
<dbReference type="STRING" id="515635.Dtur_0254"/>
<dbReference type="EnsemblBacteria" id="ACK41580">
    <property type="protein sequence ID" value="ACK41580"/>
    <property type="gene ID" value="Dtur_0254"/>
</dbReference>
<feature type="signal peptide" evidence="1">
    <location>
        <begin position="1"/>
        <end position="19"/>
    </location>
</feature>
<keyword evidence="1" id="KW-0732">Signal</keyword>
<dbReference type="Proteomes" id="UP000007719">
    <property type="component" value="Chromosome"/>
</dbReference>
<evidence type="ECO:0000313" key="2">
    <source>
        <dbReference type="EMBL" id="ACK41580.1"/>
    </source>
</evidence>
<keyword evidence="3" id="KW-1185">Reference proteome</keyword>
<feature type="chain" id="PRO_5002867790" evidence="1">
    <location>
        <begin position="20"/>
        <end position="799"/>
    </location>
</feature>
<dbReference type="HOGENOM" id="CLU_351881_0_0_0"/>
<dbReference type="AlphaFoldDB" id="B8E1Q5"/>
<sequence length="799" mass="93138">MKRLIFTTIFIFVFSVTSAQTLSFNGNMNINSYYAYFSGDSSLNYLSSEIQEGIYFYQNSQFSIDYLTKNLSLNFSYQSQPKERVDLFLRSENFYMNFSNELYQNFSPLTLYNKILNGIYSSYERKKLNMALIFAKIEGRKKMTKFNGNETQGPYFIGDFFLIPYKERAYLNGNLLKRDEDYIIDYTYGVIYFNFVVSFQDEVILEYEISGNTEIYNVAGLGIGYSPFKLSYISLQSTSTNTQRSFIEGSFKIKRDENNFLEIRRSYALLENNYSGYADYLKLSFKGKIINSNLEIINSTENYPYIPEILGNFNLTPGLRNLTLNLNLTPLSIINYYFSYNLSGDNIKWLHNLSMNSTSLKLSLSYREENNKNTQVLNFTYIPINLYGMIQKINTGSSTINTCTLSLLPKINNFNPSFYFSQKEQLIGSSYIKEQEIGGSISLIGKIFDFSIGGNYKVKGNLDPQAPIPISQNFITNGETYIFELNYTPLQDSINLYINNTYISNNGTFTYYLPDGTYKTYTVNYYTYNNTIFIFFIDEEGENPPPAGLNITINYQTILPQRTFSQSTFLKMRVKYFNLNPLLTLQRNNDNNFVYHNISLSTYGMPIQNLWISLTGNKDIERPRGNLSLNANYYLKSSSLNFNFYYNETENMETLSSKTNLNLSFNPYDFIIYLEYYQNYYYQNFYKNLSLSFELKRSFSFGDFKIKITKNKREASYSLAPYKKNLQNLSFSKKFNEYTTELSFSHEYYSDKAERYIIGLFLTPTKTLPNSSAFIKYILNKKETNLHIFQIGGNISINF</sequence>